<protein>
    <recommendedName>
        <fullName evidence="6">Response regulator</fullName>
    </recommendedName>
</protein>
<name>A0A444VRV4_9FLAO</name>
<dbReference type="InterPro" id="IPR001789">
    <property type="entry name" value="Sig_transdc_resp-reg_receiver"/>
</dbReference>
<evidence type="ECO:0000259" key="2">
    <source>
        <dbReference type="PROSITE" id="PS50110"/>
    </source>
</evidence>
<dbReference type="GO" id="GO:0003677">
    <property type="term" value="F:DNA binding"/>
    <property type="evidence" value="ECO:0007669"/>
    <property type="project" value="InterPro"/>
</dbReference>
<dbReference type="SMART" id="SM00448">
    <property type="entry name" value="REC"/>
    <property type="match status" value="1"/>
</dbReference>
<dbReference type="Pfam" id="PF00072">
    <property type="entry name" value="Response_reg"/>
    <property type="match status" value="1"/>
</dbReference>
<dbReference type="PROSITE" id="PS50110">
    <property type="entry name" value="RESPONSE_REGULATORY"/>
    <property type="match status" value="1"/>
</dbReference>
<evidence type="ECO:0000256" key="1">
    <source>
        <dbReference type="PROSITE-ProRule" id="PRU00169"/>
    </source>
</evidence>
<evidence type="ECO:0000259" key="3">
    <source>
        <dbReference type="PROSITE" id="PS50930"/>
    </source>
</evidence>
<accession>A0A444VRV4</accession>
<evidence type="ECO:0008006" key="6">
    <source>
        <dbReference type="Google" id="ProtNLM"/>
    </source>
</evidence>
<dbReference type="Gene3D" id="2.40.50.1020">
    <property type="entry name" value="LytTr DNA-binding domain"/>
    <property type="match status" value="1"/>
</dbReference>
<feature type="domain" description="HTH LytTR-type" evidence="3">
    <location>
        <begin position="151"/>
        <end position="255"/>
    </location>
</feature>
<dbReference type="PANTHER" id="PTHR37299:SF1">
    <property type="entry name" value="STAGE 0 SPORULATION PROTEIN A HOMOLOG"/>
    <property type="match status" value="1"/>
</dbReference>
<feature type="modified residue" description="4-aspartylphosphate" evidence="1">
    <location>
        <position position="55"/>
    </location>
</feature>
<dbReference type="SUPFAM" id="SSF52172">
    <property type="entry name" value="CheY-like"/>
    <property type="match status" value="1"/>
</dbReference>
<dbReference type="Gene3D" id="3.40.50.2300">
    <property type="match status" value="1"/>
</dbReference>
<keyword evidence="1" id="KW-0597">Phosphoprotein</keyword>
<reference evidence="4 5" key="1">
    <citation type="submission" date="2014-04" db="EMBL/GenBank/DDBJ databases">
        <title>Whole genome of Muricauda olearia.</title>
        <authorList>
            <person name="Zhang X.-H."/>
            <person name="Tang K."/>
        </authorList>
    </citation>
    <scope>NUCLEOTIDE SEQUENCE [LARGE SCALE GENOMIC DNA]</scope>
    <source>
        <strain evidence="4 5">Th120</strain>
    </source>
</reference>
<comment type="caution">
    <text evidence="4">The sequence shown here is derived from an EMBL/GenBank/DDBJ whole genome shotgun (WGS) entry which is preliminary data.</text>
</comment>
<gene>
    <name evidence="4" type="ORF">DN53_04860</name>
</gene>
<dbReference type="EMBL" id="JJMP01000001">
    <property type="protein sequence ID" value="RYC53538.1"/>
    <property type="molecule type" value="Genomic_DNA"/>
</dbReference>
<evidence type="ECO:0000313" key="5">
    <source>
        <dbReference type="Proteomes" id="UP000290261"/>
    </source>
</evidence>
<dbReference type="InterPro" id="IPR046947">
    <property type="entry name" value="LytR-like"/>
</dbReference>
<dbReference type="InterPro" id="IPR007492">
    <property type="entry name" value="LytTR_DNA-bd_dom"/>
</dbReference>
<dbReference type="PANTHER" id="PTHR37299">
    <property type="entry name" value="TRANSCRIPTIONAL REGULATOR-RELATED"/>
    <property type="match status" value="1"/>
</dbReference>
<sequence length="257" mass="30036">MAYRVIIVDDELLARKRIVELLGTRKEFLIEAECANGEEAIEQINTLAPDVLFLDVELKDLTGFDVLQSLSLQSIPLIVFITAYDSYAIQAFNNYALDFLLKPFKNHRFFETLDRIEERMKLNNYGTDMKQFLLDIQGNLGNPPNTMASRFPIRENNRTVFLNKDRIKYICASSYYSDIHSIEKKYTVRDSLKNLMVQLNTSNFVRIHRSTIINVDHMLELVHSDYNEMDVRMQDQELFRISKSYKKDFLKKLGLAP</sequence>
<proteinExistence type="predicted"/>
<feature type="domain" description="Response regulatory" evidence="2">
    <location>
        <begin position="4"/>
        <end position="117"/>
    </location>
</feature>
<dbReference type="AlphaFoldDB" id="A0A444VRV4"/>
<dbReference type="GO" id="GO:0000156">
    <property type="term" value="F:phosphorelay response regulator activity"/>
    <property type="evidence" value="ECO:0007669"/>
    <property type="project" value="InterPro"/>
</dbReference>
<dbReference type="Pfam" id="PF04397">
    <property type="entry name" value="LytTR"/>
    <property type="match status" value="1"/>
</dbReference>
<evidence type="ECO:0000313" key="4">
    <source>
        <dbReference type="EMBL" id="RYC53538.1"/>
    </source>
</evidence>
<keyword evidence="5" id="KW-1185">Reference proteome</keyword>
<organism evidence="4 5">
    <name type="scientific">Flagellimonas olearia</name>
    <dbReference type="NCBI Taxonomy" id="552546"/>
    <lineage>
        <taxon>Bacteria</taxon>
        <taxon>Pseudomonadati</taxon>
        <taxon>Bacteroidota</taxon>
        <taxon>Flavobacteriia</taxon>
        <taxon>Flavobacteriales</taxon>
        <taxon>Flavobacteriaceae</taxon>
        <taxon>Flagellimonas</taxon>
    </lineage>
</organism>
<dbReference type="SMART" id="SM00850">
    <property type="entry name" value="LytTR"/>
    <property type="match status" value="1"/>
</dbReference>
<dbReference type="Proteomes" id="UP000290261">
    <property type="component" value="Unassembled WGS sequence"/>
</dbReference>
<dbReference type="InterPro" id="IPR011006">
    <property type="entry name" value="CheY-like_superfamily"/>
</dbReference>
<dbReference type="RefSeq" id="WP_129653195.1">
    <property type="nucleotide sequence ID" value="NZ_ML142907.1"/>
</dbReference>
<dbReference type="PROSITE" id="PS50930">
    <property type="entry name" value="HTH_LYTTR"/>
    <property type="match status" value="1"/>
</dbReference>